<organism evidence="1 2">
    <name type="scientific">Ixodes persulcatus</name>
    <name type="common">Taiga tick</name>
    <dbReference type="NCBI Taxonomy" id="34615"/>
    <lineage>
        <taxon>Eukaryota</taxon>
        <taxon>Metazoa</taxon>
        <taxon>Ecdysozoa</taxon>
        <taxon>Arthropoda</taxon>
        <taxon>Chelicerata</taxon>
        <taxon>Arachnida</taxon>
        <taxon>Acari</taxon>
        <taxon>Parasitiformes</taxon>
        <taxon>Ixodida</taxon>
        <taxon>Ixodoidea</taxon>
        <taxon>Ixodidae</taxon>
        <taxon>Ixodinae</taxon>
        <taxon>Ixodes</taxon>
    </lineage>
</organism>
<accession>A0AC60QFN2</accession>
<comment type="caution">
    <text evidence="1">The sequence shown here is derived from an EMBL/GenBank/DDBJ whole genome shotgun (WGS) entry which is preliminary data.</text>
</comment>
<protein>
    <submittedName>
        <fullName evidence="1">Uncharacterized protein</fullName>
    </submittedName>
</protein>
<dbReference type="Proteomes" id="UP000805193">
    <property type="component" value="Unassembled WGS sequence"/>
</dbReference>
<sequence>MVAYPLILLLAGFAFFGVRLVANVLLDALFPWCDHPAECFDYAFELRSTMDVNREPCDSLYDHTCAFWKLNHPGFENQFALVGKKVRVQLYRYLEAASLAKSPTSIRDKTVAAFRKCQEVLTGRTEHLHVIGDVFKRLSFEWPSLKLPQSFDALDAIIALSLDHGLGYVLTIEPLPYLKTDSRYALVLGTRASPFGNSALNPAVIKRCVEVAMPKHSEISASMVTRRIFSGITQILVVKVLAERTRRLSHHYVNLERIGNLTSPTLNASQWLTAINKHLDDDRQVDLDEDILLVDASLPLILKDALRQEATTVDLMLAVGWAIVEKLSFGTSYSQIDCSFRSDVLSASAGCLGLVNELLPFPLARFVFDDIQPAGAINATSKMMSEIREATKNSFEVTSWMDLYTAKGARERVETVVDVVNLPDHLSTWESLDVAYEFVSSFNGTSFVEGYLETRRNALQARKRLLVNGTGVPVRREAIAISMIDTNAYYLPMLHLMIIPGGILFPPFVVQSAPAAVHYGGIGRVLGHELTHAFDRLYSHVSRTGEVHDWYSNNSWRAFENKLQCVEDKVLKATGSEGWAKSSLSEAFADSAGVEKAYLVYERLASKGAGMLGYSPEQLFFISGCLIFCGKERVGASVTRIYTPLYLRCDLPAANLDHFAEAFHCRREAPLNPRNRCDFH</sequence>
<evidence type="ECO:0000313" key="2">
    <source>
        <dbReference type="Proteomes" id="UP000805193"/>
    </source>
</evidence>
<evidence type="ECO:0000313" key="1">
    <source>
        <dbReference type="EMBL" id="KAG0431664.1"/>
    </source>
</evidence>
<dbReference type="EMBL" id="JABSTQ010009208">
    <property type="protein sequence ID" value="KAG0431664.1"/>
    <property type="molecule type" value="Genomic_DNA"/>
</dbReference>
<keyword evidence="2" id="KW-1185">Reference proteome</keyword>
<reference evidence="1 2" key="1">
    <citation type="journal article" date="2020" name="Cell">
        <title>Large-Scale Comparative Analyses of Tick Genomes Elucidate Their Genetic Diversity and Vector Capacities.</title>
        <authorList>
            <consortium name="Tick Genome and Microbiome Consortium (TIGMIC)"/>
            <person name="Jia N."/>
            <person name="Wang J."/>
            <person name="Shi W."/>
            <person name="Du L."/>
            <person name="Sun Y."/>
            <person name="Zhan W."/>
            <person name="Jiang J.F."/>
            <person name="Wang Q."/>
            <person name="Zhang B."/>
            <person name="Ji P."/>
            <person name="Bell-Sakyi L."/>
            <person name="Cui X.M."/>
            <person name="Yuan T.T."/>
            <person name="Jiang B.G."/>
            <person name="Yang W.F."/>
            <person name="Lam T.T."/>
            <person name="Chang Q.C."/>
            <person name="Ding S.J."/>
            <person name="Wang X.J."/>
            <person name="Zhu J.G."/>
            <person name="Ruan X.D."/>
            <person name="Zhao L."/>
            <person name="Wei J.T."/>
            <person name="Ye R.Z."/>
            <person name="Que T.C."/>
            <person name="Du C.H."/>
            <person name="Zhou Y.H."/>
            <person name="Cheng J.X."/>
            <person name="Dai P.F."/>
            <person name="Guo W.B."/>
            <person name="Han X.H."/>
            <person name="Huang E.J."/>
            <person name="Li L.F."/>
            <person name="Wei W."/>
            <person name="Gao Y.C."/>
            <person name="Liu J.Z."/>
            <person name="Shao H.Z."/>
            <person name="Wang X."/>
            <person name="Wang C.C."/>
            <person name="Yang T.C."/>
            <person name="Huo Q.B."/>
            <person name="Li W."/>
            <person name="Chen H.Y."/>
            <person name="Chen S.E."/>
            <person name="Zhou L.G."/>
            <person name="Ni X.B."/>
            <person name="Tian J.H."/>
            <person name="Sheng Y."/>
            <person name="Liu T."/>
            <person name="Pan Y.S."/>
            <person name="Xia L.Y."/>
            <person name="Li J."/>
            <person name="Zhao F."/>
            <person name="Cao W.C."/>
        </authorList>
    </citation>
    <scope>NUCLEOTIDE SEQUENCE [LARGE SCALE GENOMIC DNA]</scope>
    <source>
        <strain evidence="1">Iper-2018</strain>
    </source>
</reference>
<name>A0AC60QFN2_IXOPE</name>
<proteinExistence type="predicted"/>
<gene>
    <name evidence="1" type="ORF">HPB47_021604</name>
</gene>